<keyword evidence="3" id="KW-1185">Reference proteome</keyword>
<feature type="compositionally biased region" description="Polar residues" evidence="1">
    <location>
        <begin position="29"/>
        <end position="46"/>
    </location>
</feature>
<feature type="compositionally biased region" description="Basic residues" evidence="1">
    <location>
        <begin position="15"/>
        <end position="28"/>
    </location>
</feature>
<feature type="region of interest" description="Disordered" evidence="1">
    <location>
        <begin position="63"/>
        <end position="91"/>
    </location>
</feature>
<gene>
    <name evidence="2" type="ORF">MRATA1EN1_LOCUS27131</name>
</gene>
<accession>A0ABN9A2J3</accession>
<dbReference type="EMBL" id="OX459943">
    <property type="protein sequence ID" value="CAI9178169.1"/>
    <property type="molecule type" value="Genomic_DNA"/>
</dbReference>
<protein>
    <submittedName>
        <fullName evidence="2">Uncharacterized protein</fullName>
    </submittedName>
</protein>
<reference evidence="2" key="1">
    <citation type="submission" date="2023-04" db="EMBL/GenBank/DDBJ databases">
        <authorList>
            <consortium name="ELIXIR-Norway"/>
        </authorList>
    </citation>
    <scope>NUCLEOTIDE SEQUENCE [LARGE SCALE GENOMIC DNA]</scope>
</reference>
<sequence>MWVQHPEMLPASSDRRRRGCRGQARRLNSRPSTDNNSPHLVSTQPLEGNRMLEADHLICKRSKPHTAFPGAGSAEGGCRLEPGPACAPASGAEAGAVIPASGAQNPG</sequence>
<dbReference type="Proteomes" id="UP001176941">
    <property type="component" value="Chromosome 7"/>
</dbReference>
<proteinExistence type="predicted"/>
<organism evidence="2 3">
    <name type="scientific">Rangifer tarandus platyrhynchus</name>
    <name type="common">Svalbard reindeer</name>
    <dbReference type="NCBI Taxonomy" id="3082113"/>
    <lineage>
        <taxon>Eukaryota</taxon>
        <taxon>Metazoa</taxon>
        <taxon>Chordata</taxon>
        <taxon>Craniata</taxon>
        <taxon>Vertebrata</taxon>
        <taxon>Euteleostomi</taxon>
        <taxon>Mammalia</taxon>
        <taxon>Eutheria</taxon>
        <taxon>Laurasiatheria</taxon>
        <taxon>Artiodactyla</taxon>
        <taxon>Ruminantia</taxon>
        <taxon>Pecora</taxon>
        <taxon>Cervidae</taxon>
        <taxon>Odocoileinae</taxon>
        <taxon>Rangifer</taxon>
    </lineage>
</organism>
<feature type="region of interest" description="Disordered" evidence="1">
    <location>
        <begin position="1"/>
        <end position="49"/>
    </location>
</feature>
<feature type="compositionally biased region" description="Low complexity" evidence="1">
    <location>
        <begin position="82"/>
        <end position="91"/>
    </location>
</feature>
<evidence type="ECO:0000313" key="3">
    <source>
        <dbReference type="Proteomes" id="UP001176941"/>
    </source>
</evidence>
<name>A0ABN9A2J3_RANTA</name>
<evidence type="ECO:0000256" key="1">
    <source>
        <dbReference type="SAM" id="MobiDB-lite"/>
    </source>
</evidence>
<evidence type="ECO:0000313" key="2">
    <source>
        <dbReference type="EMBL" id="CAI9178169.1"/>
    </source>
</evidence>